<dbReference type="RefSeq" id="WP_077131211.1">
    <property type="nucleotide sequence ID" value="NZ_CP014263.1"/>
</dbReference>
<dbReference type="Gene3D" id="2.130.10.10">
    <property type="entry name" value="YVTN repeat-like/Quinoprotein amine dehydrogenase"/>
    <property type="match status" value="1"/>
</dbReference>
<evidence type="ECO:0000313" key="1">
    <source>
        <dbReference type="EMBL" id="AQG79777.1"/>
    </source>
</evidence>
<reference evidence="1 2" key="1">
    <citation type="submission" date="2016-01" db="EMBL/GenBank/DDBJ databases">
        <authorList>
            <person name="Oliw E.H."/>
        </authorList>
    </citation>
    <scope>NUCLEOTIDE SEQUENCE [LARGE SCALE GENOMIC DNA]</scope>
    <source>
        <strain evidence="1 2">DY10</strain>
    </source>
</reference>
<dbReference type="SUPFAM" id="SSF69322">
    <property type="entry name" value="Tricorn protease domain 2"/>
    <property type="match status" value="1"/>
</dbReference>
<accession>A0A1P9WWL3</accession>
<name>A0A1P9WWL3_9BACT</name>
<dbReference type="AlphaFoldDB" id="A0A1P9WWL3"/>
<keyword evidence="2" id="KW-1185">Reference proteome</keyword>
<dbReference type="EMBL" id="CP014263">
    <property type="protein sequence ID" value="AQG79777.1"/>
    <property type="molecule type" value="Genomic_DNA"/>
</dbReference>
<dbReference type="OrthoDB" id="867741at2"/>
<protein>
    <submittedName>
        <fullName evidence="1">Uncharacterized protein</fullName>
    </submittedName>
</protein>
<organism evidence="1 2">
    <name type="scientific">Spirosoma montaniterrae</name>
    <dbReference type="NCBI Taxonomy" id="1178516"/>
    <lineage>
        <taxon>Bacteria</taxon>
        <taxon>Pseudomonadati</taxon>
        <taxon>Bacteroidota</taxon>
        <taxon>Cytophagia</taxon>
        <taxon>Cytophagales</taxon>
        <taxon>Cytophagaceae</taxon>
        <taxon>Spirosoma</taxon>
    </lineage>
</organism>
<gene>
    <name evidence="1" type="ORF">AWR27_10840</name>
</gene>
<evidence type="ECO:0000313" key="2">
    <source>
        <dbReference type="Proteomes" id="UP000187941"/>
    </source>
</evidence>
<proteinExistence type="predicted"/>
<dbReference type="Proteomes" id="UP000187941">
    <property type="component" value="Chromosome"/>
</dbReference>
<sequence length="404" mass="43644">MINITQLKPFALVGLLLLTGACNRNDEQDIAPNEKEATYTRLLVSDADGASVSLVDPHEGTVQAFEGRFPGSSLYATKSGRFVALVNYANNLVQFFDSGIESHDDHAHKVGNPKWAPMEATGPRPAHTYFWEQQGYHALVFNDGDGTISLTNDYEIGTAAKAKMVKVATPHHGAIAAFNNNTFAVTQKDGSVSGTLPERVRIIDMDGRELKASTIATRGIHGEAGNGNIVLFGHSGGILVVGKDGSQRNIDYPASVGANWLGTIYHDKISDSFYGSSAKGGVYRIDPVQNQISPLLASDQVVLFRVDNEGKDVFALMTDGTLRVFDGKTNAERTSAKVMPALDPAAKVKPDIAISKRFIYITQPDQREIRAIKRGTLTTQESIKTTGRPAKITVFGAQVDEEGH</sequence>
<dbReference type="STRING" id="1178516.AWR27_10840"/>
<dbReference type="InterPro" id="IPR015943">
    <property type="entry name" value="WD40/YVTN_repeat-like_dom_sf"/>
</dbReference>
<dbReference type="KEGG" id="smon:AWR27_10840"/>